<comment type="caution">
    <text evidence="2">The sequence shown here is derived from an EMBL/GenBank/DDBJ whole genome shotgun (WGS) entry which is preliminary data.</text>
</comment>
<reference evidence="2" key="1">
    <citation type="submission" date="2020-04" db="EMBL/GenBank/DDBJ databases">
        <authorList>
            <person name="Zhang T."/>
        </authorList>
    </citation>
    <scope>NUCLEOTIDE SEQUENCE</scope>
    <source>
        <strain evidence="2">HKST-UBA01</strain>
    </source>
</reference>
<dbReference type="Proteomes" id="UP000697710">
    <property type="component" value="Unassembled WGS sequence"/>
</dbReference>
<dbReference type="AlphaFoldDB" id="A0A956RQQ9"/>
<sequence length="88" mass="9604">MLTIKPPVGYASIALGVAALHAVLWFTIQSPPCQDVPFHVAAAELIARSRSAPLEFFTVNTLFWRPNTGFEQVASRFPALPPSAWIVV</sequence>
<evidence type="ECO:0000256" key="1">
    <source>
        <dbReference type="SAM" id="Phobius"/>
    </source>
</evidence>
<name>A0A956RQQ9_UNCEI</name>
<keyword evidence="1" id="KW-1133">Transmembrane helix</keyword>
<evidence type="ECO:0000313" key="3">
    <source>
        <dbReference type="Proteomes" id="UP000697710"/>
    </source>
</evidence>
<keyword evidence="1" id="KW-0472">Membrane</keyword>
<gene>
    <name evidence="2" type="ORF">KC729_19815</name>
</gene>
<feature type="transmembrane region" description="Helical" evidence="1">
    <location>
        <begin position="7"/>
        <end position="28"/>
    </location>
</feature>
<accession>A0A956RQQ9</accession>
<proteinExistence type="predicted"/>
<dbReference type="EMBL" id="JAGQHR010000909">
    <property type="protein sequence ID" value="MCA9729941.1"/>
    <property type="molecule type" value="Genomic_DNA"/>
</dbReference>
<reference evidence="2" key="2">
    <citation type="journal article" date="2021" name="Microbiome">
        <title>Successional dynamics and alternative stable states in a saline activated sludge microbial community over 9 years.</title>
        <authorList>
            <person name="Wang Y."/>
            <person name="Ye J."/>
            <person name="Ju F."/>
            <person name="Liu L."/>
            <person name="Boyd J.A."/>
            <person name="Deng Y."/>
            <person name="Parks D.H."/>
            <person name="Jiang X."/>
            <person name="Yin X."/>
            <person name="Woodcroft B.J."/>
            <person name="Tyson G.W."/>
            <person name="Hugenholtz P."/>
            <person name="Polz M.F."/>
            <person name="Zhang T."/>
        </authorList>
    </citation>
    <scope>NUCLEOTIDE SEQUENCE</scope>
    <source>
        <strain evidence="2">HKST-UBA01</strain>
    </source>
</reference>
<organism evidence="2 3">
    <name type="scientific">Eiseniibacteriota bacterium</name>
    <dbReference type="NCBI Taxonomy" id="2212470"/>
    <lineage>
        <taxon>Bacteria</taxon>
        <taxon>Candidatus Eiseniibacteriota</taxon>
    </lineage>
</organism>
<feature type="non-terminal residue" evidence="2">
    <location>
        <position position="88"/>
    </location>
</feature>
<keyword evidence="1" id="KW-0812">Transmembrane</keyword>
<evidence type="ECO:0000313" key="2">
    <source>
        <dbReference type="EMBL" id="MCA9729941.1"/>
    </source>
</evidence>
<protein>
    <submittedName>
        <fullName evidence="2">Uncharacterized protein</fullName>
    </submittedName>
</protein>